<evidence type="ECO:0000256" key="5">
    <source>
        <dbReference type="ARBA" id="ARBA00022723"/>
    </source>
</evidence>
<dbReference type="AlphaFoldDB" id="A0A3B1D6H0"/>
<dbReference type="FunFam" id="3.40.1190.10:FF:000011">
    <property type="entry name" value="Folylpolyglutamate synthase/dihydrofolate synthase"/>
    <property type="match status" value="1"/>
</dbReference>
<dbReference type="NCBIfam" id="TIGR01499">
    <property type="entry name" value="folC"/>
    <property type="match status" value="1"/>
</dbReference>
<feature type="domain" description="Mur ligase C-terminal" evidence="10">
    <location>
        <begin position="337"/>
        <end position="457"/>
    </location>
</feature>
<protein>
    <recommendedName>
        <fullName evidence="3">tetrahydrofolate synthase</fullName>
        <ecNumber evidence="3">6.3.2.17</ecNumber>
    </recommendedName>
</protein>
<dbReference type="InterPro" id="IPR036615">
    <property type="entry name" value="Mur_ligase_C_dom_sf"/>
</dbReference>
<reference evidence="12" key="1">
    <citation type="submission" date="2018-06" db="EMBL/GenBank/DDBJ databases">
        <authorList>
            <person name="Zhirakovskaya E."/>
        </authorList>
    </citation>
    <scope>NUCLEOTIDE SEQUENCE</scope>
</reference>
<comment type="catalytic activity">
    <reaction evidence="9">
        <text>(6S)-5,6,7,8-tetrahydrofolyl-(gamma-L-Glu)(n) + L-glutamate + ATP = (6S)-5,6,7,8-tetrahydrofolyl-(gamma-L-Glu)(n+1) + ADP + phosphate + H(+)</text>
        <dbReference type="Rhea" id="RHEA:10580"/>
        <dbReference type="Rhea" id="RHEA-COMP:14738"/>
        <dbReference type="Rhea" id="RHEA-COMP:14740"/>
        <dbReference type="ChEBI" id="CHEBI:15378"/>
        <dbReference type="ChEBI" id="CHEBI:29985"/>
        <dbReference type="ChEBI" id="CHEBI:30616"/>
        <dbReference type="ChEBI" id="CHEBI:43474"/>
        <dbReference type="ChEBI" id="CHEBI:141005"/>
        <dbReference type="ChEBI" id="CHEBI:456216"/>
        <dbReference type="EC" id="6.3.2.17"/>
    </reaction>
</comment>
<dbReference type="GO" id="GO:0005737">
    <property type="term" value="C:cytoplasm"/>
    <property type="evidence" value="ECO:0007669"/>
    <property type="project" value="TreeGrafter"/>
</dbReference>
<dbReference type="GO" id="GO:0005524">
    <property type="term" value="F:ATP binding"/>
    <property type="evidence" value="ECO:0007669"/>
    <property type="project" value="UniProtKB-KW"/>
</dbReference>
<keyword evidence="6" id="KW-0547">Nucleotide-binding</keyword>
<dbReference type="GO" id="GO:0046872">
    <property type="term" value="F:metal ion binding"/>
    <property type="evidence" value="ECO:0007669"/>
    <property type="project" value="UniProtKB-KW"/>
</dbReference>
<gene>
    <name evidence="12" type="ORF">MNBD_PLANCTO02-3084</name>
</gene>
<dbReference type="SUPFAM" id="SSF53623">
    <property type="entry name" value="MurD-like peptide ligases, catalytic domain"/>
    <property type="match status" value="1"/>
</dbReference>
<evidence type="ECO:0000313" key="12">
    <source>
        <dbReference type="EMBL" id="VAX37809.1"/>
    </source>
</evidence>
<keyword evidence="4 12" id="KW-0436">Ligase</keyword>
<dbReference type="PIRSF" id="PIRSF001563">
    <property type="entry name" value="Folylpolyglu_synth"/>
    <property type="match status" value="1"/>
</dbReference>
<feature type="domain" description="Mur ligase central" evidence="11">
    <location>
        <begin position="73"/>
        <end position="310"/>
    </location>
</feature>
<dbReference type="InterPro" id="IPR001645">
    <property type="entry name" value="Folylpolyglutamate_synth"/>
</dbReference>
<dbReference type="GO" id="GO:0008841">
    <property type="term" value="F:dihydrofolate synthase activity"/>
    <property type="evidence" value="ECO:0007669"/>
    <property type="project" value="TreeGrafter"/>
</dbReference>
<evidence type="ECO:0000256" key="1">
    <source>
        <dbReference type="ARBA" id="ARBA00001946"/>
    </source>
</evidence>
<dbReference type="GO" id="GO:0004326">
    <property type="term" value="F:tetrahydrofolylpolyglutamate synthase activity"/>
    <property type="evidence" value="ECO:0007669"/>
    <property type="project" value="UniProtKB-EC"/>
</dbReference>
<sequence>MFESTTTSSHFLTADSACSSSDHEQAMEYLFSRINYERIQPQGKPAKVFRLERMQKLLDMIGNPQTEIPVVHIAGTKGKGSTAVMVAEILKRAGYRTGLFTSPHISKYEERIQVDGIMLSAKSLVNLIKQMQKAAEQMEQLPESMPPTFFEMTTAIAWLYFIQKKVDVAVMEVGLGGRLDSTNICKPVLTIITNISYDHTAILGETLPEIAREKGGIIKEGIPVICGIQNEAPLSVIQQICKERSALLIQRGKDFSYTFQAPIVNEASLDRQEEFRQIDVDVSGRCWDKIPVPLAGRHQEENAAIAVAAADSLRQLGWGISKEAVQQGMQSVRLPVRIELMQTEPTIIIDAAHNDASIKQLIETLASEKKQKRHLVFATSRDKDVQSMLELLLPAFDSVILTQYLGNPRALPVEDLVSFASSIDNRHYHIAKTPFDAWQIAQQLVSKPDLLCITGSFFIAAEMRELVIQSIQEKE</sequence>
<dbReference type="PANTHER" id="PTHR11136:SF0">
    <property type="entry name" value="DIHYDROFOLATE SYNTHETASE-RELATED"/>
    <property type="match status" value="1"/>
</dbReference>
<comment type="similarity">
    <text evidence="2">Belongs to the folylpolyglutamate synthase family.</text>
</comment>
<keyword evidence="7" id="KW-0067">ATP-binding</keyword>
<dbReference type="EC" id="6.3.2.17" evidence="3"/>
<keyword evidence="8" id="KW-0460">Magnesium</keyword>
<evidence type="ECO:0000256" key="8">
    <source>
        <dbReference type="ARBA" id="ARBA00022842"/>
    </source>
</evidence>
<evidence type="ECO:0000256" key="6">
    <source>
        <dbReference type="ARBA" id="ARBA00022741"/>
    </source>
</evidence>
<dbReference type="Pfam" id="PF02875">
    <property type="entry name" value="Mur_ligase_C"/>
    <property type="match status" value="1"/>
</dbReference>
<dbReference type="InterPro" id="IPR004101">
    <property type="entry name" value="Mur_ligase_C"/>
</dbReference>
<comment type="cofactor">
    <cofactor evidence="1">
        <name>Mg(2+)</name>
        <dbReference type="ChEBI" id="CHEBI:18420"/>
    </cofactor>
</comment>
<evidence type="ECO:0000256" key="3">
    <source>
        <dbReference type="ARBA" id="ARBA00013025"/>
    </source>
</evidence>
<organism evidence="12">
    <name type="scientific">hydrothermal vent metagenome</name>
    <dbReference type="NCBI Taxonomy" id="652676"/>
    <lineage>
        <taxon>unclassified sequences</taxon>
        <taxon>metagenomes</taxon>
        <taxon>ecological metagenomes</taxon>
    </lineage>
</organism>
<dbReference type="SUPFAM" id="SSF53244">
    <property type="entry name" value="MurD-like peptide ligases, peptide-binding domain"/>
    <property type="match status" value="1"/>
</dbReference>
<evidence type="ECO:0000256" key="9">
    <source>
        <dbReference type="ARBA" id="ARBA00047493"/>
    </source>
</evidence>
<evidence type="ECO:0000256" key="2">
    <source>
        <dbReference type="ARBA" id="ARBA00008276"/>
    </source>
</evidence>
<evidence type="ECO:0000259" key="11">
    <source>
        <dbReference type="Pfam" id="PF08245"/>
    </source>
</evidence>
<dbReference type="InterPro" id="IPR013221">
    <property type="entry name" value="Mur_ligase_cen"/>
</dbReference>
<evidence type="ECO:0000259" key="10">
    <source>
        <dbReference type="Pfam" id="PF02875"/>
    </source>
</evidence>
<dbReference type="Pfam" id="PF08245">
    <property type="entry name" value="Mur_ligase_M"/>
    <property type="match status" value="1"/>
</dbReference>
<evidence type="ECO:0000256" key="4">
    <source>
        <dbReference type="ARBA" id="ARBA00022598"/>
    </source>
</evidence>
<evidence type="ECO:0000256" key="7">
    <source>
        <dbReference type="ARBA" id="ARBA00022840"/>
    </source>
</evidence>
<keyword evidence="5" id="KW-0479">Metal-binding</keyword>
<name>A0A3B1D6H0_9ZZZZ</name>
<proteinExistence type="inferred from homology"/>
<dbReference type="InterPro" id="IPR036565">
    <property type="entry name" value="Mur-like_cat_sf"/>
</dbReference>
<dbReference type="EMBL" id="UOGL01000141">
    <property type="protein sequence ID" value="VAX37809.1"/>
    <property type="molecule type" value="Genomic_DNA"/>
</dbReference>
<accession>A0A3B1D6H0</accession>
<dbReference type="Gene3D" id="3.90.190.20">
    <property type="entry name" value="Mur ligase, C-terminal domain"/>
    <property type="match status" value="1"/>
</dbReference>
<dbReference type="Gene3D" id="3.40.1190.10">
    <property type="entry name" value="Mur-like, catalytic domain"/>
    <property type="match status" value="1"/>
</dbReference>
<dbReference type="PANTHER" id="PTHR11136">
    <property type="entry name" value="FOLYLPOLYGLUTAMATE SYNTHASE-RELATED"/>
    <property type="match status" value="1"/>
</dbReference>